<keyword evidence="3" id="KW-1185">Reference proteome</keyword>
<feature type="region of interest" description="Disordered" evidence="1">
    <location>
        <begin position="1"/>
        <end position="25"/>
    </location>
</feature>
<proteinExistence type="predicted"/>
<evidence type="ECO:0000256" key="1">
    <source>
        <dbReference type="SAM" id="MobiDB-lite"/>
    </source>
</evidence>
<organism evidence="2 3">
    <name type="scientific">Eragrostis curvula</name>
    <name type="common">weeping love grass</name>
    <dbReference type="NCBI Taxonomy" id="38414"/>
    <lineage>
        <taxon>Eukaryota</taxon>
        <taxon>Viridiplantae</taxon>
        <taxon>Streptophyta</taxon>
        <taxon>Embryophyta</taxon>
        <taxon>Tracheophyta</taxon>
        <taxon>Spermatophyta</taxon>
        <taxon>Magnoliopsida</taxon>
        <taxon>Liliopsida</taxon>
        <taxon>Poales</taxon>
        <taxon>Poaceae</taxon>
        <taxon>PACMAD clade</taxon>
        <taxon>Chloridoideae</taxon>
        <taxon>Eragrostideae</taxon>
        <taxon>Eragrostidinae</taxon>
        <taxon>Eragrostis</taxon>
    </lineage>
</organism>
<reference evidence="2 3" key="1">
    <citation type="journal article" date="2019" name="Sci. Rep.">
        <title>A high-quality genome of Eragrostis curvula grass provides insights into Poaceae evolution and supports new strategies to enhance forage quality.</title>
        <authorList>
            <person name="Carballo J."/>
            <person name="Santos B.A.C.M."/>
            <person name="Zappacosta D."/>
            <person name="Garbus I."/>
            <person name="Selva J.P."/>
            <person name="Gallo C.A."/>
            <person name="Diaz A."/>
            <person name="Albertini E."/>
            <person name="Caccamo M."/>
            <person name="Echenique V."/>
        </authorList>
    </citation>
    <scope>NUCLEOTIDE SEQUENCE [LARGE SCALE GENOMIC DNA]</scope>
    <source>
        <strain evidence="3">cv. Victoria</strain>
        <tissue evidence="2">Leaf</tissue>
    </source>
</reference>
<name>A0A5J9W091_9POAL</name>
<comment type="caution">
    <text evidence="2">The sequence shown here is derived from an EMBL/GenBank/DDBJ whole genome shotgun (WGS) entry which is preliminary data.</text>
</comment>
<dbReference type="AlphaFoldDB" id="A0A5J9W091"/>
<accession>A0A5J9W091</accession>
<dbReference type="EMBL" id="RWGY01000005">
    <property type="protein sequence ID" value="TVU42152.1"/>
    <property type="molecule type" value="Genomic_DNA"/>
</dbReference>
<gene>
    <name evidence="2" type="ORF">EJB05_08544</name>
</gene>
<sequence length="76" mass="8452">MPSSSHGRRMSTSDAVVDSSLHGREGGTEEMGIIAVENLMLLLTFWNVLKFFKPKASHGALLCLQSFTFFHMSFES</sequence>
<evidence type="ECO:0000313" key="3">
    <source>
        <dbReference type="Proteomes" id="UP000324897"/>
    </source>
</evidence>
<dbReference type="Proteomes" id="UP000324897">
    <property type="component" value="Unassembled WGS sequence"/>
</dbReference>
<dbReference type="Gramene" id="TVU42152">
    <property type="protein sequence ID" value="TVU42152"/>
    <property type="gene ID" value="EJB05_08544"/>
</dbReference>
<evidence type="ECO:0000313" key="2">
    <source>
        <dbReference type="EMBL" id="TVU42152.1"/>
    </source>
</evidence>
<feature type="non-terminal residue" evidence="2">
    <location>
        <position position="1"/>
    </location>
</feature>
<feature type="compositionally biased region" description="Polar residues" evidence="1">
    <location>
        <begin position="1"/>
        <end position="14"/>
    </location>
</feature>
<protein>
    <submittedName>
        <fullName evidence="2">Uncharacterized protein</fullName>
    </submittedName>
</protein>